<dbReference type="RefSeq" id="WP_345726868.1">
    <property type="nucleotide sequence ID" value="NZ_BAAAYN010000006.1"/>
</dbReference>
<gene>
    <name evidence="2" type="ORF">GCM10020369_11080</name>
</gene>
<keyword evidence="1" id="KW-0472">Membrane</keyword>
<protein>
    <submittedName>
        <fullName evidence="2">Uncharacterized protein</fullName>
    </submittedName>
</protein>
<evidence type="ECO:0000256" key="1">
    <source>
        <dbReference type="SAM" id="Phobius"/>
    </source>
</evidence>
<accession>A0ABP6SSN4</accession>
<feature type="transmembrane region" description="Helical" evidence="1">
    <location>
        <begin position="64"/>
        <end position="83"/>
    </location>
</feature>
<reference evidence="3" key="1">
    <citation type="journal article" date="2019" name="Int. J. Syst. Evol. Microbiol.">
        <title>The Global Catalogue of Microorganisms (GCM) 10K type strain sequencing project: providing services to taxonomists for standard genome sequencing and annotation.</title>
        <authorList>
            <consortium name="The Broad Institute Genomics Platform"/>
            <consortium name="The Broad Institute Genome Sequencing Center for Infectious Disease"/>
            <person name="Wu L."/>
            <person name="Ma J."/>
        </authorList>
    </citation>
    <scope>NUCLEOTIDE SEQUENCE [LARGE SCALE GENOMIC DNA]</scope>
    <source>
        <strain evidence="3">JCM 9458</strain>
    </source>
</reference>
<dbReference type="Proteomes" id="UP001501676">
    <property type="component" value="Unassembled WGS sequence"/>
</dbReference>
<name>A0ABP6SSN4_9ACTN</name>
<sequence>MSTSRPKHLVLAAALTGVGGLALVVLGWWIVGWEYRGDWGRLTDFSWWVGGVLRGLGFLAYGKAGLKIALGCVAAVVAALAWLRSRRHHRAAQPEPDAATE</sequence>
<evidence type="ECO:0000313" key="2">
    <source>
        <dbReference type="EMBL" id="GAA3383793.1"/>
    </source>
</evidence>
<dbReference type="EMBL" id="BAAAYN010000006">
    <property type="protein sequence ID" value="GAA3383793.1"/>
    <property type="molecule type" value="Genomic_DNA"/>
</dbReference>
<feature type="transmembrane region" description="Helical" evidence="1">
    <location>
        <begin position="9"/>
        <end position="31"/>
    </location>
</feature>
<comment type="caution">
    <text evidence="2">The sequence shown here is derived from an EMBL/GenBank/DDBJ whole genome shotgun (WGS) entry which is preliminary data.</text>
</comment>
<evidence type="ECO:0000313" key="3">
    <source>
        <dbReference type="Proteomes" id="UP001501676"/>
    </source>
</evidence>
<keyword evidence="1" id="KW-1133">Transmembrane helix</keyword>
<keyword evidence="1" id="KW-0812">Transmembrane</keyword>
<keyword evidence="3" id="KW-1185">Reference proteome</keyword>
<proteinExistence type="predicted"/>
<organism evidence="2 3">
    <name type="scientific">Cryptosporangium minutisporangium</name>
    <dbReference type="NCBI Taxonomy" id="113569"/>
    <lineage>
        <taxon>Bacteria</taxon>
        <taxon>Bacillati</taxon>
        <taxon>Actinomycetota</taxon>
        <taxon>Actinomycetes</taxon>
        <taxon>Cryptosporangiales</taxon>
        <taxon>Cryptosporangiaceae</taxon>
        <taxon>Cryptosporangium</taxon>
    </lineage>
</organism>